<reference evidence="3" key="1">
    <citation type="submission" date="2018-12" db="EMBL/GenBank/DDBJ databases">
        <title>Novel natural products biosynthetic potential of the class Ktedonobacteria.</title>
        <authorList>
            <person name="Zheng Y."/>
            <person name="Saitou A."/>
            <person name="Wang C.M."/>
            <person name="Toyoda A."/>
            <person name="Minakuchi Y."/>
            <person name="Sekiguchi Y."/>
            <person name="Ueda K."/>
            <person name="Takano H."/>
            <person name="Sakai Y."/>
            <person name="Yokota A."/>
            <person name="Yabe S."/>
        </authorList>
    </citation>
    <scope>NUCLEOTIDE SEQUENCE</scope>
    <source>
        <strain evidence="3">A3-2</strain>
    </source>
</reference>
<dbReference type="InterPro" id="IPR024361">
    <property type="entry name" value="BACON"/>
</dbReference>
<dbReference type="AlphaFoldDB" id="A0A455T081"/>
<keyword evidence="1" id="KW-0812">Transmembrane</keyword>
<feature type="domain" description="BACON" evidence="2">
    <location>
        <begin position="183"/>
        <end position="257"/>
    </location>
</feature>
<dbReference type="NCBIfam" id="NF012200">
    <property type="entry name" value="choice_anch_D"/>
    <property type="match status" value="2"/>
</dbReference>
<name>A0A455T081_9CHLR</name>
<feature type="domain" description="BACON" evidence="2">
    <location>
        <begin position="392"/>
        <end position="488"/>
    </location>
</feature>
<dbReference type="PANTHER" id="PTHR45912">
    <property type="entry name" value="CILIA- AND FLAGELLA-ASSOCIATED PROTEIN 47"/>
    <property type="match status" value="1"/>
</dbReference>
<feature type="domain" description="BACON" evidence="2">
    <location>
        <begin position="283"/>
        <end position="370"/>
    </location>
</feature>
<feature type="transmembrane region" description="Helical" evidence="1">
    <location>
        <begin position="41"/>
        <end position="64"/>
    </location>
</feature>
<dbReference type="PANTHER" id="PTHR45912:SF3">
    <property type="entry name" value="CILIA- AND FLAGELLA-ASSOCIATED PROTEIN 47"/>
    <property type="match status" value="1"/>
</dbReference>
<dbReference type="InterPro" id="IPR013783">
    <property type="entry name" value="Ig-like_fold"/>
</dbReference>
<dbReference type="Gene3D" id="2.60.40.10">
    <property type="entry name" value="Immunoglobulins"/>
    <property type="match status" value="3"/>
</dbReference>
<keyword evidence="1" id="KW-0472">Membrane</keyword>
<evidence type="ECO:0000259" key="2">
    <source>
        <dbReference type="Pfam" id="PF19190"/>
    </source>
</evidence>
<dbReference type="EMBL" id="AP019377">
    <property type="protein sequence ID" value="BBH94007.1"/>
    <property type="molecule type" value="Genomic_DNA"/>
</dbReference>
<dbReference type="Pfam" id="PF19190">
    <property type="entry name" value="BACON_2"/>
    <property type="match status" value="3"/>
</dbReference>
<protein>
    <recommendedName>
        <fullName evidence="2">BACON domain-containing protein</fullName>
    </recommendedName>
</protein>
<keyword evidence="1" id="KW-1133">Transmembrane helix</keyword>
<proteinExistence type="predicted"/>
<evidence type="ECO:0000256" key="1">
    <source>
        <dbReference type="SAM" id="Phobius"/>
    </source>
</evidence>
<organism evidence="3">
    <name type="scientific">Thermogemmatispora argillosa</name>
    <dbReference type="NCBI Taxonomy" id="2045280"/>
    <lineage>
        <taxon>Bacteria</taxon>
        <taxon>Bacillati</taxon>
        <taxon>Chloroflexota</taxon>
        <taxon>Ktedonobacteria</taxon>
        <taxon>Thermogemmatisporales</taxon>
        <taxon>Thermogemmatisporaceae</taxon>
        <taxon>Thermogemmatispora</taxon>
    </lineage>
</organism>
<accession>A0A455T081</accession>
<sequence length="606" mass="63430">MLLQAQEVLPPLTQSQRGGHAHASQAEAHLPLQLQRQRHPLLRFLLALFLIVLTVSLILTYLFFSRRWSAATFTPSLTVIPRQLHVYESLTLVGKGFGAGDQLSLQRDGAIPLRDAHGQPLHLRANEIGAFALQMTVTPDWQPGEHQLFVVDETQLLSISTTITVLSPVTTPPLLKLSDYTVDLGEDLPGTTTRLAITLLNAGGGQLSWQANSDRPWLRVDPARGSFIGSEVVTLIAQRGELAAGKYTAHVTFTQQSDGAGKSAQLLTVTMTVLGPVTRLSSLSIAPASLSYTVSSETHAPLEQAIVLQNHSQQALDWSSSVSTSAGGEWLQVTPASGHLAAGASVTLSVTVSPAALPAGDYRGTILFQNAGASGEGSQLTVGLHVVAPGRLTVAPSALSFTTTQGQNPPPQVLTLSNSGGLAVGWSLTSSTSDNGHWLGAMPATGTLAPGARATVTVQIDATALDPGAYQGHLTFSVGSDKQEISVTLTVKAPALPTITVTPTLLIFDVPHGSTPEAQTVTIGNDGKAPLNWTISVDQSNPPLKITPANGGPLAPGQSETVSILPLLSQVPANTSLTLTLTVAERDPDLASLVPSEQILVLIAVI</sequence>
<gene>
    <name evidence="3" type="ORF">KTA_22060</name>
</gene>
<evidence type="ECO:0000313" key="3">
    <source>
        <dbReference type="EMBL" id="BBH94007.1"/>
    </source>
</evidence>